<dbReference type="SUPFAM" id="SSF46894">
    <property type="entry name" value="C-terminal effector domain of the bipartite response regulators"/>
    <property type="match status" value="1"/>
</dbReference>
<dbReference type="Gene3D" id="1.10.10.10">
    <property type="entry name" value="Winged helix-like DNA-binding domain superfamily/Winged helix DNA-binding domain"/>
    <property type="match status" value="1"/>
</dbReference>
<name>A0A6P1B8U9_9BRAD</name>
<evidence type="ECO:0000313" key="3">
    <source>
        <dbReference type="Proteomes" id="UP000468531"/>
    </source>
</evidence>
<dbReference type="Proteomes" id="UP000468531">
    <property type="component" value="Unassembled WGS sequence"/>
</dbReference>
<accession>A0A6P1B8U9</accession>
<proteinExistence type="predicted"/>
<comment type="caution">
    <text evidence="2">The sequence shown here is derived from an EMBL/GenBank/DDBJ whole genome shotgun (WGS) entry which is preliminary data.</text>
</comment>
<dbReference type="EMBL" id="VKHP01000006">
    <property type="protein sequence ID" value="NEU94793.1"/>
    <property type="molecule type" value="Genomic_DNA"/>
</dbReference>
<sequence length="156" mass="17358">MHDRHALLDRIEQLEGVLGVDRSATGRIREAFGIEPMLAQVLGMLLAREFVTRDGLYTVLYEDRPECEWPDEKILDVQICKLRAQLKKRGHKISIVTKFGEGWSIPAVDKMKIRAAITRKPDADGLPAVTDAPPLAPAGAQGKSLKERRMAFLEGA</sequence>
<dbReference type="AlphaFoldDB" id="A0A6P1B8U9"/>
<dbReference type="InterPro" id="IPR036388">
    <property type="entry name" value="WH-like_DNA-bd_sf"/>
</dbReference>
<keyword evidence="3" id="KW-1185">Reference proteome</keyword>
<dbReference type="GO" id="GO:0006355">
    <property type="term" value="P:regulation of DNA-templated transcription"/>
    <property type="evidence" value="ECO:0007669"/>
    <property type="project" value="InterPro"/>
</dbReference>
<evidence type="ECO:0000313" key="2">
    <source>
        <dbReference type="EMBL" id="NEU94793.1"/>
    </source>
</evidence>
<protein>
    <submittedName>
        <fullName evidence="2">Helix-turn-helix domain-containing protein</fullName>
    </submittedName>
</protein>
<reference evidence="2 3" key="1">
    <citation type="journal article" date="2020" name="Arch. Microbiol.">
        <title>Bradyrhizobium uaiense sp. nov., a new highly efficient cowpea symbiont.</title>
        <authorList>
            <person name="Cabral Michel D."/>
            <person name="Azarias Guimaraes A."/>
            <person name="Martins da Costa E."/>
            <person name="Soares de Carvalho T."/>
            <person name="Balsanelli E."/>
            <person name="Willems A."/>
            <person name="Maltempi de Souza E."/>
            <person name="de Souza Moreira F.M."/>
        </authorList>
    </citation>
    <scope>NUCLEOTIDE SEQUENCE [LARGE SCALE GENOMIC DNA]</scope>
    <source>
        <strain evidence="2 3">UFLA 03-164</strain>
    </source>
</reference>
<dbReference type="GO" id="GO:0003677">
    <property type="term" value="F:DNA binding"/>
    <property type="evidence" value="ECO:0007669"/>
    <property type="project" value="InterPro"/>
</dbReference>
<evidence type="ECO:0000256" key="1">
    <source>
        <dbReference type="SAM" id="MobiDB-lite"/>
    </source>
</evidence>
<dbReference type="InterPro" id="IPR016032">
    <property type="entry name" value="Sig_transdc_resp-reg_C-effctor"/>
</dbReference>
<organism evidence="2 3">
    <name type="scientific">Bradyrhizobium uaiense</name>
    <dbReference type="NCBI Taxonomy" id="2594946"/>
    <lineage>
        <taxon>Bacteria</taxon>
        <taxon>Pseudomonadati</taxon>
        <taxon>Pseudomonadota</taxon>
        <taxon>Alphaproteobacteria</taxon>
        <taxon>Hyphomicrobiales</taxon>
        <taxon>Nitrobacteraceae</taxon>
        <taxon>Bradyrhizobium</taxon>
    </lineage>
</organism>
<feature type="region of interest" description="Disordered" evidence="1">
    <location>
        <begin position="125"/>
        <end position="144"/>
    </location>
</feature>
<gene>
    <name evidence="2" type="ORF">FNJ47_02865</name>
</gene>